<evidence type="ECO:0000313" key="11">
    <source>
        <dbReference type="EMBL" id="QDU47400.1"/>
    </source>
</evidence>
<dbReference type="AlphaFoldDB" id="A0A517ZY49"/>
<keyword evidence="4 8" id="KW-0460">Magnesium</keyword>
<feature type="binding site" evidence="7">
    <location>
        <begin position="322"/>
        <end position="325"/>
    </location>
    <ligand>
        <name>GTP</name>
        <dbReference type="ChEBI" id="CHEBI:37565"/>
    </ligand>
</feature>
<feature type="binding site" evidence="7">
    <location>
        <begin position="256"/>
        <end position="259"/>
    </location>
    <ligand>
        <name>GTP</name>
        <dbReference type="ChEBI" id="CHEBI:37565"/>
    </ligand>
</feature>
<dbReference type="Gene3D" id="3.40.50.11060">
    <property type="entry name" value="GTPase HflX, N-terminal domain"/>
    <property type="match status" value="1"/>
</dbReference>
<dbReference type="PROSITE" id="PS51705">
    <property type="entry name" value="G_HFLX"/>
    <property type="match status" value="1"/>
</dbReference>
<dbReference type="Gene3D" id="3.40.50.300">
    <property type="entry name" value="P-loop containing nucleotide triphosphate hydrolases"/>
    <property type="match status" value="1"/>
</dbReference>
<dbReference type="EMBL" id="CP036276">
    <property type="protein sequence ID" value="QDU47400.1"/>
    <property type="molecule type" value="Genomic_DNA"/>
</dbReference>
<feature type="binding site" evidence="8">
    <location>
        <position position="216"/>
    </location>
    <ligand>
        <name>Mg(2+)</name>
        <dbReference type="ChEBI" id="CHEBI:18420"/>
    </ligand>
</feature>
<dbReference type="RefSeq" id="WP_145380225.1">
    <property type="nucleotide sequence ID" value="NZ_CP036276.1"/>
</dbReference>
<evidence type="ECO:0000256" key="7">
    <source>
        <dbReference type="PIRSR" id="PIRSR006809-1"/>
    </source>
</evidence>
<dbReference type="HAMAP" id="MF_00900">
    <property type="entry name" value="GTPase_HflX"/>
    <property type="match status" value="1"/>
</dbReference>
<feature type="binding site" evidence="7">
    <location>
        <begin position="209"/>
        <end position="216"/>
    </location>
    <ligand>
        <name>GTP</name>
        <dbReference type="ChEBI" id="CHEBI:37565"/>
    </ligand>
</feature>
<feature type="binding site" evidence="7">
    <location>
        <begin position="234"/>
        <end position="238"/>
    </location>
    <ligand>
        <name>GTP</name>
        <dbReference type="ChEBI" id="CHEBI:37565"/>
    </ligand>
</feature>
<evidence type="ECO:0000256" key="5">
    <source>
        <dbReference type="ARBA" id="ARBA00023134"/>
    </source>
</evidence>
<dbReference type="InterPro" id="IPR006073">
    <property type="entry name" value="GTP-bd"/>
</dbReference>
<dbReference type="KEGG" id="sdyn:Mal52_59300"/>
<dbReference type="GO" id="GO:0046872">
    <property type="term" value="F:metal ion binding"/>
    <property type="evidence" value="ECO:0007669"/>
    <property type="project" value="UniProtKB-KW"/>
</dbReference>
<comment type="subunit">
    <text evidence="6">Monomer. Associates with the 50S ribosomal subunit.</text>
</comment>
<evidence type="ECO:0000256" key="4">
    <source>
        <dbReference type="ARBA" id="ARBA00022842"/>
    </source>
</evidence>
<keyword evidence="2 8" id="KW-0479">Metal-binding</keyword>
<comment type="cofactor">
    <cofactor evidence="8">
        <name>Mg(2+)</name>
        <dbReference type="ChEBI" id="CHEBI:18420"/>
    </cofactor>
</comment>
<keyword evidence="3 6" id="KW-0547">Nucleotide-binding</keyword>
<dbReference type="GO" id="GO:0043022">
    <property type="term" value="F:ribosome binding"/>
    <property type="evidence" value="ECO:0007669"/>
    <property type="project" value="TreeGrafter"/>
</dbReference>
<dbReference type="InterPro" id="IPR025121">
    <property type="entry name" value="GTPase_HflX_N"/>
</dbReference>
<accession>A0A517ZY49</accession>
<comment type="similarity">
    <text evidence="6">Belongs to the TRAFAC class OBG-HflX-like GTPase superfamily. HflX GTPase family.</text>
</comment>
<organism evidence="11 12">
    <name type="scientific">Symmachiella dynata</name>
    <dbReference type="NCBI Taxonomy" id="2527995"/>
    <lineage>
        <taxon>Bacteria</taxon>
        <taxon>Pseudomonadati</taxon>
        <taxon>Planctomycetota</taxon>
        <taxon>Planctomycetia</taxon>
        <taxon>Planctomycetales</taxon>
        <taxon>Planctomycetaceae</taxon>
        <taxon>Symmachiella</taxon>
    </lineage>
</organism>
<feature type="coiled-coil region" evidence="9">
    <location>
        <begin position="164"/>
        <end position="191"/>
    </location>
</feature>
<dbReference type="Proteomes" id="UP000319383">
    <property type="component" value="Chromosome"/>
</dbReference>
<keyword evidence="12" id="KW-1185">Reference proteome</keyword>
<dbReference type="CDD" id="cd01878">
    <property type="entry name" value="HflX"/>
    <property type="match status" value="1"/>
</dbReference>
<evidence type="ECO:0000313" key="12">
    <source>
        <dbReference type="Proteomes" id="UP000319383"/>
    </source>
</evidence>
<gene>
    <name evidence="6 11" type="primary">hflX</name>
    <name evidence="11" type="ORF">Mal52_59300</name>
</gene>
<dbReference type="PIRSF" id="PIRSF006809">
    <property type="entry name" value="GTP-binding_hflX_prd"/>
    <property type="match status" value="1"/>
</dbReference>
<keyword evidence="5 6" id="KW-0342">GTP-binding</keyword>
<sequence>MADPKREELSVQQRRAVLVAVVLPEQEASELHPLDELKGLVKTAGVEVVGTLTQHRKRPDLKTYLGKGKVEELEMLVKMQDAELVIFDNNLTPAQGRNLESALDVVIVDRSELILDIFNTHARTYEAKLQVELAQLLYQRTRLKRMWTHLSRIEGGIGSKGPGEQQLETDRRLIDKRVSELKRKLKVVEKRRARMVSARDDQMTVSLVGYTNAGKSTLMNTVTGAGVLVADQLFATLDTRTRRWNVPHCGDVLLSDTVGFIRDLPHNLVASFKSTLEEVRNADLLLHVVDGTHVDAEQHIATVNEVLKEIGVDGSEAILVLNKIDAIHDRSVYDVLRLAHPEAISVSAAEGTGLAALAERVAERLGDGYLDAEVETYVGNGRLLAYLAAHADVTETDYSQESRVTVSCRIPRRFLHGVEGDDTNVALLNGYAPPADANGFSIDEPIAIEENEFTAQ</sequence>
<reference evidence="11 12" key="1">
    <citation type="submission" date="2019-02" db="EMBL/GenBank/DDBJ databases">
        <title>Deep-cultivation of Planctomycetes and their phenomic and genomic characterization uncovers novel biology.</title>
        <authorList>
            <person name="Wiegand S."/>
            <person name="Jogler M."/>
            <person name="Boedeker C."/>
            <person name="Pinto D."/>
            <person name="Vollmers J."/>
            <person name="Rivas-Marin E."/>
            <person name="Kohn T."/>
            <person name="Peeters S.H."/>
            <person name="Heuer A."/>
            <person name="Rast P."/>
            <person name="Oberbeckmann S."/>
            <person name="Bunk B."/>
            <person name="Jeske O."/>
            <person name="Meyerdierks A."/>
            <person name="Storesund J.E."/>
            <person name="Kallscheuer N."/>
            <person name="Luecker S."/>
            <person name="Lage O.M."/>
            <person name="Pohl T."/>
            <person name="Merkel B.J."/>
            <person name="Hornburger P."/>
            <person name="Mueller R.-W."/>
            <person name="Bruemmer F."/>
            <person name="Labrenz M."/>
            <person name="Spormann A.M."/>
            <person name="Op den Camp H."/>
            <person name="Overmann J."/>
            <person name="Amann R."/>
            <person name="Jetten M.S.M."/>
            <person name="Mascher T."/>
            <person name="Medema M.H."/>
            <person name="Devos D.P."/>
            <person name="Kaster A.-K."/>
            <person name="Ovreas L."/>
            <person name="Rohde M."/>
            <person name="Galperin M.Y."/>
            <person name="Jogler C."/>
        </authorList>
    </citation>
    <scope>NUCLEOTIDE SEQUENCE [LARGE SCALE GENOMIC DNA]</scope>
    <source>
        <strain evidence="11 12">Mal52</strain>
    </source>
</reference>
<keyword evidence="9" id="KW-0175">Coiled coil</keyword>
<dbReference type="InterPro" id="IPR042108">
    <property type="entry name" value="GTPase_HflX_N_sf"/>
</dbReference>
<dbReference type="GO" id="GO:0005737">
    <property type="term" value="C:cytoplasm"/>
    <property type="evidence" value="ECO:0007669"/>
    <property type="project" value="UniProtKB-SubCell"/>
</dbReference>
<proteinExistence type="inferred from homology"/>
<name>A0A517ZY49_9PLAN</name>
<dbReference type="GO" id="GO:0005525">
    <property type="term" value="F:GTP binding"/>
    <property type="evidence" value="ECO:0007669"/>
    <property type="project" value="UniProtKB-UniRule"/>
</dbReference>
<dbReference type="PRINTS" id="PR00326">
    <property type="entry name" value="GTP1OBG"/>
</dbReference>
<keyword evidence="1 6" id="KW-0963">Cytoplasm</keyword>
<dbReference type="PANTHER" id="PTHR10229">
    <property type="entry name" value="GTP-BINDING PROTEIN HFLX"/>
    <property type="match status" value="1"/>
</dbReference>
<evidence type="ECO:0000256" key="2">
    <source>
        <dbReference type="ARBA" id="ARBA00022723"/>
    </source>
</evidence>
<evidence type="ECO:0000259" key="10">
    <source>
        <dbReference type="PROSITE" id="PS51705"/>
    </source>
</evidence>
<dbReference type="SUPFAM" id="SSF52540">
    <property type="entry name" value="P-loop containing nucleoside triphosphate hydrolases"/>
    <property type="match status" value="1"/>
</dbReference>
<evidence type="ECO:0000256" key="9">
    <source>
        <dbReference type="SAM" id="Coils"/>
    </source>
</evidence>
<dbReference type="InterPro" id="IPR032305">
    <property type="entry name" value="GTP-bd_M"/>
</dbReference>
<comment type="subcellular location">
    <subcellularLocation>
        <location evidence="6">Cytoplasm</location>
    </subcellularLocation>
    <text evidence="6">May associate with membranes.</text>
</comment>
<dbReference type="Pfam" id="PF13167">
    <property type="entry name" value="GTP-bdg_N"/>
    <property type="match status" value="1"/>
</dbReference>
<dbReference type="NCBIfam" id="TIGR03156">
    <property type="entry name" value="GTP_HflX"/>
    <property type="match status" value="1"/>
</dbReference>
<dbReference type="InterPro" id="IPR016496">
    <property type="entry name" value="GTPase_HflX"/>
</dbReference>
<evidence type="ECO:0000256" key="1">
    <source>
        <dbReference type="ARBA" id="ARBA00022490"/>
    </source>
</evidence>
<evidence type="ECO:0000256" key="6">
    <source>
        <dbReference type="HAMAP-Rule" id="MF_00900"/>
    </source>
</evidence>
<dbReference type="InterPro" id="IPR030394">
    <property type="entry name" value="G_HFLX_dom"/>
</dbReference>
<comment type="function">
    <text evidence="6">GTPase that associates with the 50S ribosomal subunit and may have a role during protein synthesis or ribosome biogenesis.</text>
</comment>
<feature type="binding site" evidence="8">
    <location>
        <position position="236"/>
    </location>
    <ligand>
        <name>Mg(2+)</name>
        <dbReference type="ChEBI" id="CHEBI:18420"/>
    </ligand>
</feature>
<evidence type="ECO:0000256" key="3">
    <source>
        <dbReference type="ARBA" id="ARBA00022741"/>
    </source>
</evidence>
<dbReference type="InterPro" id="IPR027417">
    <property type="entry name" value="P-loop_NTPase"/>
</dbReference>
<evidence type="ECO:0000256" key="8">
    <source>
        <dbReference type="PIRSR" id="PIRSR006809-2"/>
    </source>
</evidence>
<dbReference type="GO" id="GO:0003924">
    <property type="term" value="F:GTPase activity"/>
    <property type="evidence" value="ECO:0007669"/>
    <property type="project" value="UniProtKB-UniRule"/>
</dbReference>
<dbReference type="Pfam" id="PF01926">
    <property type="entry name" value="MMR_HSR1"/>
    <property type="match status" value="1"/>
</dbReference>
<feature type="domain" description="Hflx-type G" evidence="10">
    <location>
        <begin position="203"/>
        <end position="369"/>
    </location>
</feature>
<dbReference type="Gene3D" id="6.10.250.2860">
    <property type="match status" value="1"/>
</dbReference>
<protein>
    <recommendedName>
        <fullName evidence="6">GTPase HflX</fullName>
    </recommendedName>
    <alternativeName>
        <fullName evidence="6">GTP-binding protein HflX</fullName>
    </alternativeName>
</protein>
<dbReference type="PANTHER" id="PTHR10229:SF0">
    <property type="entry name" value="GTP-BINDING PROTEIN 6-RELATED"/>
    <property type="match status" value="1"/>
</dbReference>
<dbReference type="FunFam" id="3.40.50.11060:FF:000001">
    <property type="entry name" value="GTPase HflX"/>
    <property type="match status" value="1"/>
</dbReference>
<dbReference type="Pfam" id="PF16360">
    <property type="entry name" value="GTP-bdg_M"/>
    <property type="match status" value="1"/>
</dbReference>